<dbReference type="AlphaFoldDB" id="H0EWH4"/>
<dbReference type="EMBL" id="AGUE01000209">
    <property type="protein sequence ID" value="EHK97129.1"/>
    <property type="molecule type" value="Genomic_DNA"/>
</dbReference>
<reference evidence="13 14" key="1">
    <citation type="journal article" date="2012" name="Eukaryot. Cell">
        <title>Genome sequence of the fungus Glarea lozoyensis: the first genome sequence of a species from the Helotiaceae family.</title>
        <authorList>
            <person name="Youssar L."/>
            <person name="Gruening B.A."/>
            <person name="Erxleben A."/>
            <person name="Guenther S."/>
            <person name="Huettel W."/>
        </authorList>
    </citation>
    <scope>NUCLEOTIDE SEQUENCE [LARGE SCALE GENOMIC DNA]</scope>
    <source>
        <strain evidence="14">ATCC 74030 / MF5533</strain>
    </source>
</reference>
<keyword evidence="7" id="KW-0186">Copper</keyword>
<comment type="catalytic activity">
    <reaction evidence="1">
        <text>4 hydroquinone + O2 = 4 benzosemiquinone + 2 H2O</text>
        <dbReference type="Rhea" id="RHEA:11276"/>
        <dbReference type="ChEBI" id="CHEBI:15377"/>
        <dbReference type="ChEBI" id="CHEBI:15379"/>
        <dbReference type="ChEBI" id="CHEBI:17594"/>
        <dbReference type="ChEBI" id="CHEBI:17977"/>
        <dbReference type="EC" id="1.10.3.2"/>
    </reaction>
</comment>
<dbReference type="InterPro" id="IPR008972">
    <property type="entry name" value="Cupredoxin"/>
</dbReference>
<gene>
    <name evidence="13" type="ORF">M7I_7140</name>
</gene>
<dbReference type="Pfam" id="PF00394">
    <property type="entry name" value="Cu-oxidase"/>
    <property type="match status" value="1"/>
</dbReference>
<accession>H0EWH4</accession>
<organism evidence="13 14">
    <name type="scientific">Glarea lozoyensis (strain ATCC 74030 / MF5533)</name>
    <dbReference type="NCBI Taxonomy" id="1104152"/>
    <lineage>
        <taxon>Eukaryota</taxon>
        <taxon>Fungi</taxon>
        <taxon>Dikarya</taxon>
        <taxon>Ascomycota</taxon>
        <taxon>Pezizomycotina</taxon>
        <taxon>Leotiomycetes</taxon>
        <taxon>Helotiales</taxon>
        <taxon>Helotiaceae</taxon>
        <taxon>Glarea</taxon>
    </lineage>
</organism>
<dbReference type="PANTHER" id="PTHR11709:SF87">
    <property type="entry name" value="LACCASE"/>
    <property type="match status" value="1"/>
</dbReference>
<evidence type="ECO:0000259" key="12">
    <source>
        <dbReference type="Pfam" id="PF07732"/>
    </source>
</evidence>
<dbReference type="PANTHER" id="PTHR11709">
    <property type="entry name" value="MULTI-COPPER OXIDASE"/>
    <property type="match status" value="1"/>
</dbReference>
<dbReference type="InParanoid" id="H0EWH4"/>
<evidence type="ECO:0000256" key="2">
    <source>
        <dbReference type="ARBA" id="ARBA00001935"/>
    </source>
</evidence>
<evidence type="ECO:0000256" key="7">
    <source>
        <dbReference type="ARBA" id="ARBA00023008"/>
    </source>
</evidence>
<keyword evidence="10" id="KW-0812">Transmembrane</keyword>
<dbReference type="CDD" id="cd13880">
    <property type="entry name" value="CuRO_2_MaLCC_like"/>
    <property type="match status" value="1"/>
</dbReference>
<proteinExistence type="inferred from homology"/>
<sequence>MNGALPPFNANTDSETQWPVTGVEKFYDLHISKKTLSPDGNAKEMLVINGQYPGTLIQAQWGDRLTITVYNDMTDNGTSMHWHGIIQANSTTQDGVNGITECPIAPGKSRRYSFIATQHGTTWYHSHYSGQYGDGIVGTMIIYGPATANYDEDLGTFPITDWYKRNVYQLGIASEAGAPPTADTSLINGTMKVGTVGSYSKTNMVKGKKYRLRLINTSVDNMYQVSLDGHDFEVVAADFVPIKPYNTTWLFIGIGQRSELDVEWSHPTVKYVFDNQISLLAATPNNTIGKNVINLGEGNKWHFFAIQNLFGLPHPIHLHGHDFYILGQFGSQFTEAMVPQLNFIAWHVAQGLGLQFIERPSLISRPALQAVDNECKVWDAWYNTTPFKKFDSGLRKEKRDALMGMVLEGVYLLFFMVLGKKVVWWDRWGKGGMA</sequence>
<dbReference type="SUPFAM" id="SSF49503">
    <property type="entry name" value="Cupredoxins"/>
    <property type="match status" value="3"/>
</dbReference>
<evidence type="ECO:0000256" key="10">
    <source>
        <dbReference type="SAM" id="Phobius"/>
    </source>
</evidence>
<keyword evidence="8" id="KW-0325">Glycoprotein</keyword>
<evidence type="ECO:0000313" key="14">
    <source>
        <dbReference type="Proteomes" id="UP000005446"/>
    </source>
</evidence>
<keyword evidence="9" id="KW-0439">Lignin degradation</keyword>
<feature type="domain" description="Plastocyanin-like" evidence="11">
    <location>
        <begin position="156"/>
        <end position="276"/>
    </location>
</feature>
<keyword evidence="10" id="KW-0472">Membrane</keyword>
<evidence type="ECO:0000256" key="4">
    <source>
        <dbReference type="ARBA" id="ARBA00012297"/>
    </source>
</evidence>
<dbReference type="EC" id="1.10.3.2" evidence="4"/>
<dbReference type="InterPro" id="IPR011707">
    <property type="entry name" value="Cu-oxidase-like_N"/>
</dbReference>
<evidence type="ECO:0000256" key="6">
    <source>
        <dbReference type="ARBA" id="ARBA00023002"/>
    </source>
</evidence>
<evidence type="ECO:0000256" key="5">
    <source>
        <dbReference type="ARBA" id="ARBA00022723"/>
    </source>
</evidence>
<dbReference type="FunFam" id="2.60.40.420:FF:000021">
    <property type="entry name" value="Extracellular dihydrogeodin oxidase/laccase"/>
    <property type="match status" value="1"/>
</dbReference>
<evidence type="ECO:0000256" key="3">
    <source>
        <dbReference type="ARBA" id="ARBA00010609"/>
    </source>
</evidence>
<comment type="similarity">
    <text evidence="3">Belongs to the multicopper oxidase family.</text>
</comment>
<name>H0EWH4_GLAL7</name>
<feature type="domain" description="Plastocyanin-like" evidence="12">
    <location>
        <begin position="31"/>
        <end position="145"/>
    </location>
</feature>
<dbReference type="HOGENOM" id="CLU_006504_3_2_1"/>
<keyword evidence="10" id="KW-1133">Transmembrane helix</keyword>
<comment type="caution">
    <text evidence="13">The sequence shown here is derived from an EMBL/GenBank/DDBJ whole genome shotgun (WGS) entry which is preliminary data.</text>
</comment>
<dbReference type="CDD" id="cd13854">
    <property type="entry name" value="CuRO_1_MaLCC_like"/>
    <property type="match status" value="1"/>
</dbReference>
<evidence type="ECO:0000256" key="8">
    <source>
        <dbReference type="ARBA" id="ARBA00023180"/>
    </source>
</evidence>
<dbReference type="Proteomes" id="UP000005446">
    <property type="component" value="Unassembled WGS sequence"/>
</dbReference>
<dbReference type="GO" id="GO:0046274">
    <property type="term" value="P:lignin catabolic process"/>
    <property type="evidence" value="ECO:0007669"/>
    <property type="project" value="UniProtKB-KW"/>
</dbReference>
<dbReference type="GO" id="GO:0052716">
    <property type="term" value="F:hydroquinone:oxygen oxidoreductase activity"/>
    <property type="evidence" value="ECO:0007669"/>
    <property type="project" value="UniProtKB-EC"/>
</dbReference>
<evidence type="ECO:0000259" key="11">
    <source>
        <dbReference type="Pfam" id="PF00394"/>
    </source>
</evidence>
<evidence type="ECO:0000256" key="1">
    <source>
        <dbReference type="ARBA" id="ARBA00000349"/>
    </source>
</evidence>
<comment type="cofactor">
    <cofactor evidence="2">
        <name>Cu cation</name>
        <dbReference type="ChEBI" id="CHEBI:23378"/>
    </cofactor>
</comment>
<keyword evidence="14" id="KW-1185">Reference proteome</keyword>
<dbReference type="OrthoDB" id="2121828at2759"/>
<dbReference type="GO" id="GO:0005507">
    <property type="term" value="F:copper ion binding"/>
    <property type="evidence" value="ECO:0007669"/>
    <property type="project" value="InterPro"/>
</dbReference>
<dbReference type="InterPro" id="IPR001117">
    <property type="entry name" value="Cu-oxidase_2nd"/>
</dbReference>
<dbReference type="InterPro" id="IPR045087">
    <property type="entry name" value="Cu-oxidase_fam"/>
</dbReference>
<dbReference type="SMR" id="H0EWH4"/>
<keyword evidence="6" id="KW-0560">Oxidoreductase</keyword>
<evidence type="ECO:0000256" key="9">
    <source>
        <dbReference type="ARBA" id="ARBA00023185"/>
    </source>
</evidence>
<evidence type="ECO:0000313" key="13">
    <source>
        <dbReference type="EMBL" id="EHK97129.1"/>
    </source>
</evidence>
<protein>
    <recommendedName>
        <fullName evidence="4">laccase</fullName>
        <ecNumber evidence="4">1.10.3.2</ecNumber>
    </recommendedName>
</protein>
<keyword evidence="5" id="KW-0479">Metal-binding</keyword>
<dbReference type="Pfam" id="PF07732">
    <property type="entry name" value="Cu-oxidase_3"/>
    <property type="match status" value="1"/>
</dbReference>
<dbReference type="Gene3D" id="2.60.40.420">
    <property type="entry name" value="Cupredoxins - blue copper proteins"/>
    <property type="match status" value="3"/>
</dbReference>
<feature type="transmembrane region" description="Helical" evidence="10">
    <location>
        <begin position="401"/>
        <end position="418"/>
    </location>
</feature>